<dbReference type="GO" id="GO:0006310">
    <property type="term" value="P:DNA recombination"/>
    <property type="evidence" value="ECO:0007669"/>
    <property type="project" value="UniProtKB-KW"/>
</dbReference>
<dbReference type="AlphaFoldDB" id="A0A917LY31"/>
<dbReference type="GO" id="GO:0015074">
    <property type="term" value="P:DNA integration"/>
    <property type="evidence" value="ECO:0007669"/>
    <property type="project" value="InterPro"/>
</dbReference>
<proteinExistence type="predicted"/>
<keyword evidence="1" id="KW-0233">DNA recombination</keyword>
<dbReference type="RefSeq" id="WP_188888676.1">
    <property type="nucleotide sequence ID" value="NZ_BMHY01000003.1"/>
</dbReference>
<feature type="domain" description="Tyr recombinase" evidence="2">
    <location>
        <begin position="1"/>
        <end position="51"/>
    </location>
</feature>
<dbReference type="GO" id="GO:0003677">
    <property type="term" value="F:DNA binding"/>
    <property type="evidence" value="ECO:0007669"/>
    <property type="project" value="InterPro"/>
</dbReference>
<dbReference type="InterPro" id="IPR002104">
    <property type="entry name" value="Integrase_catalytic"/>
</dbReference>
<keyword evidence="4" id="KW-1185">Reference proteome</keyword>
<dbReference type="InterPro" id="IPR013762">
    <property type="entry name" value="Integrase-like_cat_sf"/>
</dbReference>
<evidence type="ECO:0000313" key="3">
    <source>
        <dbReference type="EMBL" id="GGG64747.1"/>
    </source>
</evidence>
<evidence type="ECO:0000259" key="2">
    <source>
        <dbReference type="PROSITE" id="PS51898"/>
    </source>
</evidence>
<protein>
    <recommendedName>
        <fullName evidence="2">Tyr recombinase domain-containing protein</fullName>
    </recommendedName>
</protein>
<comment type="caution">
    <text evidence="3">The sequence shown here is derived from an EMBL/GenBank/DDBJ whole genome shotgun (WGS) entry which is preliminary data.</text>
</comment>
<gene>
    <name evidence="3" type="ORF">GCM10010918_18600</name>
</gene>
<sequence>MLLTVLFDTGLRINEALNLTVNDLSPTDKTITVRNNVAKNGKSRLSVDGHK</sequence>
<name>A0A917LY31_9BACL</name>
<evidence type="ECO:0000256" key="1">
    <source>
        <dbReference type="ARBA" id="ARBA00023172"/>
    </source>
</evidence>
<accession>A0A917LY31</accession>
<dbReference type="Pfam" id="PF00589">
    <property type="entry name" value="Phage_integrase"/>
    <property type="match status" value="1"/>
</dbReference>
<dbReference type="Gene3D" id="1.10.443.10">
    <property type="entry name" value="Intergrase catalytic core"/>
    <property type="match status" value="1"/>
</dbReference>
<reference evidence="3 4" key="1">
    <citation type="journal article" date="2014" name="Int. J. Syst. Evol. Microbiol.">
        <title>Complete genome sequence of Corynebacterium casei LMG S-19264T (=DSM 44701T), isolated from a smear-ripened cheese.</title>
        <authorList>
            <consortium name="US DOE Joint Genome Institute (JGI-PGF)"/>
            <person name="Walter F."/>
            <person name="Albersmeier A."/>
            <person name="Kalinowski J."/>
            <person name="Ruckert C."/>
        </authorList>
    </citation>
    <scope>NUCLEOTIDE SEQUENCE [LARGE SCALE GENOMIC DNA]</scope>
    <source>
        <strain evidence="3 4">CGMCC 1.15286</strain>
    </source>
</reference>
<dbReference type="PROSITE" id="PS51898">
    <property type="entry name" value="TYR_RECOMBINASE"/>
    <property type="match status" value="1"/>
</dbReference>
<organism evidence="3 4">
    <name type="scientific">Paenibacillus radicis</name>
    <name type="common">ex Gao et al. 2016</name>
    <dbReference type="NCBI Taxonomy" id="1737354"/>
    <lineage>
        <taxon>Bacteria</taxon>
        <taxon>Bacillati</taxon>
        <taxon>Bacillota</taxon>
        <taxon>Bacilli</taxon>
        <taxon>Bacillales</taxon>
        <taxon>Paenibacillaceae</taxon>
        <taxon>Paenibacillus</taxon>
    </lineage>
</organism>
<evidence type="ECO:0000313" key="4">
    <source>
        <dbReference type="Proteomes" id="UP000600247"/>
    </source>
</evidence>
<dbReference type="EMBL" id="BMHY01000003">
    <property type="protein sequence ID" value="GGG64747.1"/>
    <property type="molecule type" value="Genomic_DNA"/>
</dbReference>
<dbReference type="InterPro" id="IPR011010">
    <property type="entry name" value="DNA_brk_join_enz"/>
</dbReference>
<dbReference type="SUPFAM" id="SSF56349">
    <property type="entry name" value="DNA breaking-rejoining enzymes"/>
    <property type="match status" value="1"/>
</dbReference>
<dbReference type="Proteomes" id="UP000600247">
    <property type="component" value="Unassembled WGS sequence"/>
</dbReference>